<keyword evidence="2" id="KW-0223">Dioxygenase</keyword>
<evidence type="ECO:0000313" key="9">
    <source>
        <dbReference type="Proteomes" id="UP000028006"/>
    </source>
</evidence>
<evidence type="ECO:0000313" key="8">
    <source>
        <dbReference type="EMBL" id="KEQ13828.1"/>
    </source>
</evidence>
<dbReference type="EC" id="1.13.11.93" evidence="6"/>
<dbReference type="PANTHER" id="PTHR31136:SF5">
    <property type="entry name" value="2-OXOADIPATE DIOXYGENASE_DECARBOXYLASE, CHLOROPLASTIC"/>
    <property type="match status" value="1"/>
</dbReference>
<evidence type="ECO:0000256" key="7">
    <source>
        <dbReference type="ARBA" id="ARBA00035045"/>
    </source>
</evidence>
<organism evidence="8 9">
    <name type="scientific">Endozoicomonas montiporae</name>
    <dbReference type="NCBI Taxonomy" id="1027273"/>
    <lineage>
        <taxon>Bacteria</taxon>
        <taxon>Pseudomonadati</taxon>
        <taxon>Pseudomonadota</taxon>
        <taxon>Gammaproteobacteria</taxon>
        <taxon>Oceanospirillales</taxon>
        <taxon>Endozoicomonadaceae</taxon>
        <taxon>Endozoicomonas</taxon>
    </lineage>
</organism>
<evidence type="ECO:0000256" key="2">
    <source>
        <dbReference type="ARBA" id="ARBA00022964"/>
    </source>
</evidence>
<protein>
    <recommendedName>
        <fullName evidence="6">2-oxoadipate dioxygenase/decarboxylase</fullName>
        <ecNumber evidence="6">1.13.11.93</ecNumber>
    </recommendedName>
    <alternativeName>
        <fullName evidence="7">2-hydroxyglutarate synthase</fullName>
    </alternativeName>
</protein>
<comment type="similarity">
    <text evidence="5">Belongs to the 2-oxoadipate dioxygenase/decarboxylase family.</text>
</comment>
<dbReference type="EMBL" id="JOKG01000003">
    <property type="protein sequence ID" value="KEQ13828.1"/>
    <property type="molecule type" value="Genomic_DNA"/>
</dbReference>
<evidence type="ECO:0000256" key="1">
    <source>
        <dbReference type="ARBA" id="ARBA00001954"/>
    </source>
</evidence>
<name>A0A081N5V5_9GAMM</name>
<dbReference type="eggNOG" id="COG5383">
    <property type="taxonomic scope" value="Bacteria"/>
</dbReference>
<accession>A0A081N5V5</accession>
<evidence type="ECO:0000256" key="5">
    <source>
        <dbReference type="ARBA" id="ARBA00035013"/>
    </source>
</evidence>
<gene>
    <name evidence="8" type="ORF">GZ77_16295</name>
</gene>
<sequence length="277" mass="31440">MMRRFSKQAVTLSQTIYQTILADLISPLWTAYCQRVPQALRIHQLLEGHNKRVVHDHIGLRTLNFPWSSSSALGEKLGQYGYCIRDRASDPEQHLEYFWFHHPAPEVPAILITELDIEALTKSSQMILRELASTTCHSTLWSLNQTPACKPALQPFEALLSESEIAAWFSLFGTSAHYFSVSVNQLDRQNDMSKLIKLLLEEGFTLDSQDRLIRKSDQTLLAQAITLPDQLEVNLGDQEKVRVSTGCYHFTLRSKSPSGKLYKKFFSSTAFSGTQCD</sequence>
<proteinExistence type="inferred from homology"/>
<keyword evidence="9" id="KW-1185">Reference proteome</keyword>
<dbReference type="CDD" id="cd16350">
    <property type="entry name" value="VOC_like"/>
    <property type="match status" value="1"/>
</dbReference>
<evidence type="ECO:0000256" key="6">
    <source>
        <dbReference type="ARBA" id="ARBA00035023"/>
    </source>
</evidence>
<dbReference type="GO" id="GO:0051213">
    <property type="term" value="F:dioxygenase activity"/>
    <property type="evidence" value="ECO:0007669"/>
    <property type="project" value="UniProtKB-KW"/>
</dbReference>
<reference evidence="8 9" key="1">
    <citation type="submission" date="2014-06" db="EMBL/GenBank/DDBJ databases">
        <title>Whole Genome Sequences of Three Symbiotic Endozoicomonas Bacteria.</title>
        <authorList>
            <person name="Neave M.J."/>
            <person name="Apprill A."/>
            <person name="Voolstra C.R."/>
        </authorList>
    </citation>
    <scope>NUCLEOTIDE SEQUENCE [LARGE SCALE GENOMIC DNA]</scope>
    <source>
        <strain evidence="8 9">LMG 24815</strain>
    </source>
</reference>
<keyword evidence="4" id="KW-0408">Iron</keyword>
<dbReference type="AlphaFoldDB" id="A0A081N5V5"/>
<comment type="cofactor">
    <cofactor evidence="1">
        <name>Fe(2+)</name>
        <dbReference type="ChEBI" id="CHEBI:29033"/>
    </cofactor>
</comment>
<evidence type="ECO:0000256" key="3">
    <source>
        <dbReference type="ARBA" id="ARBA00023002"/>
    </source>
</evidence>
<dbReference type="SMART" id="SM01150">
    <property type="entry name" value="DUF1338"/>
    <property type="match status" value="1"/>
</dbReference>
<evidence type="ECO:0000256" key="4">
    <source>
        <dbReference type="ARBA" id="ARBA00023004"/>
    </source>
</evidence>
<dbReference type="PANTHER" id="PTHR31136">
    <property type="entry name" value="DUF1338 DOMAIN-CONTAINING PROTEIN"/>
    <property type="match status" value="1"/>
</dbReference>
<dbReference type="Gene3D" id="3.10.180.50">
    <property type="match status" value="1"/>
</dbReference>
<keyword evidence="3" id="KW-0560">Oxidoreductase</keyword>
<comment type="caution">
    <text evidence="8">The sequence shown here is derived from an EMBL/GenBank/DDBJ whole genome shotgun (WGS) entry which is preliminary data.</text>
</comment>
<dbReference type="Proteomes" id="UP000028006">
    <property type="component" value="Unassembled WGS sequence"/>
</dbReference>
<dbReference type="InterPro" id="IPR009770">
    <property type="entry name" value="HGLS"/>
</dbReference>